<organism evidence="1 2">
    <name type="scientific">Caerostris extrusa</name>
    <name type="common">Bark spider</name>
    <name type="synonym">Caerostris bankana</name>
    <dbReference type="NCBI Taxonomy" id="172846"/>
    <lineage>
        <taxon>Eukaryota</taxon>
        <taxon>Metazoa</taxon>
        <taxon>Ecdysozoa</taxon>
        <taxon>Arthropoda</taxon>
        <taxon>Chelicerata</taxon>
        <taxon>Arachnida</taxon>
        <taxon>Araneae</taxon>
        <taxon>Araneomorphae</taxon>
        <taxon>Entelegynae</taxon>
        <taxon>Araneoidea</taxon>
        <taxon>Araneidae</taxon>
        <taxon>Caerostris</taxon>
    </lineage>
</organism>
<evidence type="ECO:0000313" key="2">
    <source>
        <dbReference type="Proteomes" id="UP001054945"/>
    </source>
</evidence>
<sequence length="153" mass="16448">MEGIKVSEGLHRSHLGIAHFASKAGAIEFYTSTCNMSTGLQNKGGIPPKISQKNAEVLITLPPLSSAGLPRSSKHQQFMAIVLIEVGFVCQWEQQALWADVTRKSPDDVIAAPLWLPGWSITSVGGGPPSVIRFVCIKAQGVGGYKYNKTNDN</sequence>
<dbReference type="EMBL" id="BPLR01010909">
    <property type="protein sequence ID" value="GIY42916.1"/>
    <property type="molecule type" value="Genomic_DNA"/>
</dbReference>
<accession>A0AAV4TCG7</accession>
<reference evidence="1 2" key="1">
    <citation type="submission" date="2021-06" db="EMBL/GenBank/DDBJ databases">
        <title>Caerostris extrusa draft genome.</title>
        <authorList>
            <person name="Kono N."/>
            <person name="Arakawa K."/>
        </authorList>
    </citation>
    <scope>NUCLEOTIDE SEQUENCE [LARGE SCALE GENOMIC DNA]</scope>
</reference>
<evidence type="ECO:0000313" key="1">
    <source>
        <dbReference type="EMBL" id="GIY42916.1"/>
    </source>
</evidence>
<dbReference type="AlphaFoldDB" id="A0AAV4TCG7"/>
<keyword evidence="2" id="KW-1185">Reference proteome</keyword>
<dbReference type="Proteomes" id="UP001054945">
    <property type="component" value="Unassembled WGS sequence"/>
</dbReference>
<gene>
    <name evidence="1" type="ORF">CEXT_608381</name>
</gene>
<protein>
    <submittedName>
        <fullName evidence="1">Uncharacterized protein</fullName>
    </submittedName>
</protein>
<name>A0AAV4TCG7_CAEEX</name>
<proteinExistence type="predicted"/>
<comment type="caution">
    <text evidence="1">The sequence shown here is derived from an EMBL/GenBank/DDBJ whole genome shotgun (WGS) entry which is preliminary data.</text>
</comment>